<proteinExistence type="predicted"/>
<evidence type="ECO:0000313" key="2">
    <source>
        <dbReference type="Proteomes" id="UP001056120"/>
    </source>
</evidence>
<reference evidence="1 2" key="2">
    <citation type="journal article" date="2022" name="Mol. Ecol. Resour.">
        <title>The genomes of chicory, endive, great burdock and yacon provide insights into Asteraceae paleo-polyploidization history and plant inulin production.</title>
        <authorList>
            <person name="Fan W."/>
            <person name="Wang S."/>
            <person name="Wang H."/>
            <person name="Wang A."/>
            <person name="Jiang F."/>
            <person name="Liu H."/>
            <person name="Zhao H."/>
            <person name="Xu D."/>
            <person name="Zhang Y."/>
        </authorList>
    </citation>
    <scope>NUCLEOTIDE SEQUENCE [LARGE SCALE GENOMIC DNA]</scope>
    <source>
        <strain evidence="2">cv. Yunnan</strain>
        <tissue evidence="1">Leaves</tissue>
    </source>
</reference>
<name>A0ACB9CAT3_9ASTR</name>
<gene>
    <name evidence="1" type="ORF">L1987_62581</name>
</gene>
<accession>A0ACB9CAT3</accession>
<dbReference type="Proteomes" id="UP001056120">
    <property type="component" value="Linkage Group LG21"/>
</dbReference>
<organism evidence="1 2">
    <name type="scientific">Smallanthus sonchifolius</name>
    <dbReference type="NCBI Taxonomy" id="185202"/>
    <lineage>
        <taxon>Eukaryota</taxon>
        <taxon>Viridiplantae</taxon>
        <taxon>Streptophyta</taxon>
        <taxon>Embryophyta</taxon>
        <taxon>Tracheophyta</taxon>
        <taxon>Spermatophyta</taxon>
        <taxon>Magnoliopsida</taxon>
        <taxon>eudicotyledons</taxon>
        <taxon>Gunneridae</taxon>
        <taxon>Pentapetalae</taxon>
        <taxon>asterids</taxon>
        <taxon>campanulids</taxon>
        <taxon>Asterales</taxon>
        <taxon>Asteraceae</taxon>
        <taxon>Asteroideae</taxon>
        <taxon>Heliantheae alliance</taxon>
        <taxon>Millerieae</taxon>
        <taxon>Smallanthus</taxon>
    </lineage>
</organism>
<protein>
    <submittedName>
        <fullName evidence="1">Uncharacterized protein</fullName>
    </submittedName>
</protein>
<evidence type="ECO:0000313" key="1">
    <source>
        <dbReference type="EMBL" id="KAI3731393.1"/>
    </source>
</evidence>
<sequence length="268" mass="29107">MVRAAVLGGGSDLMAEDGSRSEISISKDDINQEINKDVDDGGWLRLSLGSGHEPSNIPQISLGSRTVELDLLPIGSRGRNSSGGDETWSLTLTSPPPPQQQQLSFQVKDFRGPIAITAPPPPPGFYLQPGRGVAAAIDSVPAVTFTDNQQYDNSYLAFRPYPLTSPSSSSSFSASLHQLPAASGPPPLRIGFRVVDPPPRLHSGVWFSLQASQTQTKEPYLPQVPKSYLRIKFDKMVLSHRDGRTTVGLLIKYLVYKLNLDGEFEHAN</sequence>
<reference evidence="2" key="1">
    <citation type="journal article" date="2022" name="Mol. Ecol. Resour.">
        <title>The genomes of chicory, endive, great burdock and yacon provide insights into Asteraceae palaeo-polyploidization history and plant inulin production.</title>
        <authorList>
            <person name="Fan W."/>
            <person name="Wang S."/>
            <person name="Wang H."/>
            <person name="Wang A."/>
            <person name="Jiang F."/>
            <person name="Liu H."/>
            <person name="Zhao H."/>
            <person name="Xu D."/>
            <person name="Zhang Y."/>
        </authorList>
    </citation>
    <scope>NUCLEOTIDE SEQUENCE [LARGE SCALE GENOMIC DNA]</scope>
    <source>
        <strain evidence="2">cv. Yunnan</strain>
    </source>
</reference>
<dbReference type="EMBL" id="CM042038">
    <property type="protein sequence ID" value="KAI3731393.1"/>
    <property type="molecule type" value="Genomic_DNA"/>
</dbReference>
<comment type="caution">
    <text evidence="1">The sequence shown here is derived from an EMBL/GenBank/DDBJ whole genome shotgun (WGS) entry which is preliminary data.</text>
</comment>
<keyword evidence="2" id="KW-1185">Reference proteome</keyword>